<protein>
    <submittedName>
        <fullName evidence="2">Uncharacterized protein</fullName>
    </submittedName>
</protein>
<sequence>MDLNTEAGEEGEPTPRSRLRVRAANTQAKEETKGKKSRGHKRKAEVNVEKLYMQENFKEPTPSPLETIFESPKIQRKRMGKGNKGEEDTEAVTLMSVRKVKRICNFPSYYGPPKLKTRQRKDRARKLSKTTGARVPKGSGVSMEEVMAALACLSDSEEKLDENIKGFCNNSFVASPSSEFYSGNIIRPDTSEAAMDYVIHNMSNLNVTLPESQIGNENTALIDVVTEQLLLDNPLPFDDELSGQKRASRDKRVRRRSGRVTACPSLSNELITVSEEQPVQTDIGLVDNLPSDKKCSKDYLLPINEPCEPDGPSQNENLCRRSEKVTLYNMEGEKLSPTSEEPSTTCSLRQKHTPSDDPPLLSDFPKTLPEKPEDVLVIPPTREKNVKKRVKIKKTDENSKGSPVNDDTRKMAKERAKQRKPVQDTSEIVKKSQKLDLGQKRENSAKSETVLVKKSKNSRMKTDGETKSIVRGDDIVKIDKSSIVEQKAMSNTCFNSMLHQSVLVVPEKGFLSKGKGDNGQGRTGKEGRRPARSKRRVSGVERPLYRISLTTIETPESSPVLSEDLSSSHSFNTSSECSQIKVNDQGTNYSALRESGSEVLWQSSLSATVPSAQNMTGISIGNLESSVHTPVSGQLVQTTSPCVPISSTSVTTTLNTQSSINPTTTTCASSFHANKDGLKTACSPTSPSAQLAALSLQTDFLQSPTTPISIPKTKKDAKRRSSRLSFDHPQIKIVQATDSHLGSFWATSPALSKMELDKTITADECSSNSVIPASAIPCKLQTQNIPGVENLIPEDPNITEPTHSLKTGIKKPFRKMKKRYNQSATKDKTRKKDSREVQLKARASQEKVNKAKAQTEPILNVIREHSEPTLTSVITNSSEPMLPDITRKHYNVCVASSLVARKEERRHDSMQSLQASDPSSEQKVTNPTHEAENDNFKCNSKIL</sequence>
<feature type="compositionally biased region" description="Basic residues" evidence="1">
    <location>
        <begin position="246"/>
        <end position="258"/>
    </location>
</feature>
<gene>
    <name evidence="2" type="ORF">Pcinc_027188</name>
</gene>
<name>A0AAE1F6J1_PETCI</name>
<accession>A0AAE1F6J1</accession>
<feature type="compositionally biased region" description="Polar residues" evidence="1">
    <location>
        <begin position="910"/>
        <end position="928"/>
    </location>
</feature>
<organism evidence="2 3">
    <name type="scientific">Petrolisthes cinctipes</name>
    <name type="common">Flat porcelain crab</name>
    <dbReference type="NCBI Taxonomy" id="88211"/>
    <lineage>
        <taxon>Eukaryota</taxon>
        <taxon>Metazoa</taxon>
        <taxon>Ecdysozoa</taxon>
        <taxon>Arthropoda</taxon>
        <taxon>Crustacea</taxon>
        <taxon>Multicrustacea</taxon>
        <taxon>Malacostraca</taxon>
        <taxon>Eumalacostraca</taxon>
        <taxon>Eucarida</taxon>
        <taxon>Decapoda</taxon>
        <taxon>Pleocyemata</taxon>
        <taxon>Anomura</taxon>
        <taxon>Galatheoidea</taxon>
        <taxon>Porcellanidae</taxon>
        <taxon>Petrolisthes</taxon>
    </lineage>
</organism>
<feature type="compositionally biased region" description="Basic and acidic residues" evidence="1">
    <location>
        <begin position="406"/>
        <end position="415"/>
    </location>
</feature>
<feature type="region of interest" description="Disordered" evidence="1">
    <location>
        <begin position="705"/>
        <end position="724"/>
    </location>
</feature>
<evidence type="ECO:0000313" key="3">
    <source>
        <dbReference type="Proteomes" id="UP001286313"/>
    </source>
</evidence>
<reference evidence="2" key="1">
    <citation type="submission" date="2023-10" db="EMBL/GenBank/DDBJ databases">
        <title>Genome assemblies of two species of porcelain crab, Petrolisthes cinctipes and Petrolisthes manimaculis (Anomura: Porcellanidae).</title>
        <authorList>
            <person name="Angst P."/>
        </authorList>
    </citation>
    <scope>NUCLEOTIDE SEQUENCE</scope>
    <source>
        <strain evidence="2">PB745_01</strain>
        <tissue evidence="2">Gill</tissue>
    </source>
</reference>
<feature type="region of interest" description="Disordered" evidence="1">
    <location>
        <begin position="509"/>
        <end position="538"/>
    </location>
</feature>
<keyword evidence="3" id="KW-1185">Reference proteome</keyword>
<comment type="caution">
    <text evidence="2">The sequence shown here is derived from an EMBL/GenBank/DDBJ whole genome shotgun (WGS) entry which is preliminary data.</text>
</comment>
<dbReference type="EMBL" id="JAWQEG010003226">
    <property type="protein sequence ID" value="KAK3867348.1"/>
    <property type="molecule type" value="Genomic_DNA"/>
</dbReference>
<feature type="region of interest" description="Disordered" evidence="1">
    <location>
        <begin position="1"/>
        <end position="88"/>
    </location>
</feature>
<feature type="compositionally biased region" description="Basic residues" evidence="1">
    <location>
        <begin position="115"/>
        <end position="128"/>
    </location>
</feature>
<feature type="compositionally biased region" description="Low complexity" evidence="1">
    <location>
        <begin position="336"/>
        <end position="345"/>
    </location>
</feature>
<feature type="region of interest" description="Disordered" evidence="1">
    <location>
        <begin position="903"/>
        <end position="943"/>
    </location>
</feature>
<feature type="region of interest" description="Disordered" evidence="1">
    <location>
        <begin position="111"/>
        <end position="137"/>
    </location>
</feature>
<feature type="region of interest" description="Disordered" evidence="1">
    <location>
        <begin position="817"/>
        <end position="837"/>
    </location>
</feature>
<feature type="region of interest" description="Disordered" evidence="1">
    <location>
        <begin position="238"/>
        <end position="260"/>
    </location>
</feature>
<evidence type="ECO:0000313" key="2">
    <source>
        <dbReference type="EMBL" id="KAK3867348.1"/>
    </source>
</evidence>
<proteinExistence type="predicted"/>
<feature type="region of interest" description="Disordered" evidence="1">
    <location>
        <begin position="331"/>
        <end position="465"/>
    </location>
</feature>
<dbReference type="Proteomes" id="UP001286313">
    <property type="component" value="Unassembled WGS sequence"/>
</dbReference>
<feature type="compositionally biased region" description="Basic and acidic residues" evidence="1">
    <location>
        <begin position="427"/>
        <end position="445"/>
    </location>
</feature>
<evidence type="ECO:0000256" key="1">
    <source>
        <dbReference type="SAM" id="MobiDB-lite"/>
    </source>
</evidence>
<dbReference type="AlphaFoldDB" id="A0AAE1F6J1"/>